<dbReference type="Gene3D" id="1.20.1110.10">
    <property type="entry name" value="Calcium-transporting ATPase, transmembrane domain"/>
    <property type="match status" value="1"/>
</dbReference>
<dbReference type="SUPFAM" id="SSF81665">
    <property type="entry name" value="Calcium ATPase, transmembrane domain M"/>
    <property type="match status" value="1"/>
</dbReference>
<dbReference type="PANTHER" id="PTHR42861">
    <property type="entry name" value="CALCIUM-TRANSPORTING ATPASE"/>
    <property type="match status" value="1"/>
</dbReference>
<evidence type="ECO:0000256" key="1">
    <source>
        <dbReference type="ARBA" id="ARBA00022842"/>
    </source>
</evidence>
<keyword evidence="1" id="KW-0460">Magnesium</keyword>
<name>A0ABU6Q899_9FABA</name>
<sequence length="103" mass="11523">MEVREEDIRVVVESNDLVEWINGKEETDTLESKVMEAAAIMTIVLVNGGRKPPDWPDFLGIIVLLITNPTVSFIEENNADNVAATLMTSLAPKAKVLRDEKWK</sequence>
<proteinExistence type="predicted"/>
<evidence type="ECO:0000313" key="2">
    <source>
        <dbReference type="EMBL" id="MED6107780.1"/>
    </source>
</evidence>
<accession>A0ABU6Q899</accession>
<dbReference type="InterPro" id="IPR023298">
    <property type="entry name" value="ATPase_P-typ_TM_dom_sf"/>
</dbReference>
<gene>
    <name evidence="2" type="primary">PMA3</name>
    <name evidence="2" type="ORF">PIB30_017271</name>
</gene>
<keyword evidence="3" id="KW-1185">Reference proteome</keyword>
<protein>
    <submittedName>
        <fullName evidence="2">Plasma membrane ATPase 3</fullName>
    </submittedName>
</protein>
<reference evidence="2 3" key="1">
    <citation type="journal article" date="2023" name="Plants (Basel)">
        <title>Bridging the Gap: Combining Genomics and Transcriptomics Approaches to Understand Stylosanthes scabra, an Orphan Legume from the Brazilian Caatinga.</title>
        <authorList>
            <person name="Ferreira-Neto J.R.C."/>
            <person name="da Silva M.D."/>
            <person name="Binneck E."/>
            <person name="de Melo N.F."/>
            <person name="da Silva R.H."/>
            <person name="de Melo A.L.T.M."/>
            <person name="Pandolfi V."/>
            <person name="Bustamante F.O."/>
            <person name="Brasileiro-Vidal A.C."/>
            <person name="Benko-Iseppon A.M."/>
        </authorList>
    </citation>
    <scope>NUCLEOTIDE SEQUENCE [LARGE SCALE GENOMIC DNA]</scope>
    <source>
        <tissue evidence="2">Leaves</tissue>
    </source>
</reference>
<dbReference type="EMBL" id="JASCZI010000050">
    <property type="protein sequence ID" value="MED6107780.1"/>
    <property type="molecule type" value="Genomic_DNA"/>
</dbReference>
<dbReference type="Proteomes" id="UP001341840">
    <property type="component" value="Unassembled WGS sequence"/>
</dbReference>
<comment type="caution">
    <text evidence="2">The sequence shown here is derived from an EMBL/GenBank/DDBJ whole genome shotgun (WGS) entry which is preliminary data.</text>
</comment>
<organism evidence="2 3">
    <name type="scientific">Stylosanthes scabra</name>
    <dbReference type="NCBI Taxonomy" id="79078"/>
    <lineage>
        <taxon>Eukaryota</taxon>
        <taxon>Viridiplantae</taxon>
        <taxon>Streptophyta</taxon>
        <taxon>Embryophyta</taxon>
        <taxon>Tracheophyta</taxon>
        <taxon>Spermatophyta</taxon>
        <taxon>Magnoliopsida</taxon>
        <taxon>eudicotyledons</taxon>
        <taxon>Gunneridae</taxon>
        <taxon>Pentapetalae</taxon>
        <taxon>rosids</taxon>
        <taxon>fabids</taxon>
        <taxon>Fabales</taxon>
        <taxon>Fabaceae</taxon>
        <taxon>Papilionoideae</taxon>
        <taxon>50 kb inversion clade</taxon>
        <taxon>dalbergioids sensu lato</taxon>
        <taxon>Dalbergieae</taxon>
        <taxon>Pterocarpus clade</taxon>
        <taxon>Stylosanthes</taxon>
    </lineage>
</organism>
<evidence type="ECO:0000313" key="3">
    <source>
        <dbReference type="Proteomes" id="UP001341840"/>
    </source>
</evidence>